<organism evidence="2 3">
    <name type="scientific">Nibribacter koreensis</name>
    <dbReference type="NCBI Taxonomy" id="1084519"/>
    <lineage>
        <taxon>Bacteria</taxon>
        <taxon>Pseudomonadati</taxon>
        <taxon>Bacteroidota</taxon>
        <taxon>Cytophagia</taxon>
        <taxon>Cytophagales</taxon>
        <taxon>Hymenobacteraceae</taxon>
        <taxon>Nibribacter</taxon>
    </lineage>
</organism>
<dbReference type="InterPro" id="IPR049279">
    <property type="entry name" value="DUF3108-like"/>
</dbReference>
<comment type="caution">
    <text evidence="2">The sequence shown here is derived from an EMBL/GenBank/DDBJ whole genome shotgun (WGS) entry which is preliminary data.</text>
</comment>
<evidence type="ECO:0000313" key="2">
    <source>
        <dbReference type="EMBL" id="GAA4298878.1"/>
    </source>
</evidence>
<proteinExistence type="predicted"/>
<gene>
    <name evidence="2" type="ORF">GCM10023183_07540</name>
</gene>
<evidence type="ECO:0000313" key="3">
    <source>
        <dbReference type="Proteomes" id="UP001501844"/>
    </source>
</evidence>
<accession>A0ABP8FA88</accession>
<dbReference type="Proteomes" id="UP001501844">
    <property type="component" value="Unassembled WGS sequence"/>
</dbReference>
<sequence>MACPQPFGYAKNTEFIYQVTDKGRTKGTLHNLVMQETTTEDGATQIDFKSARIKHKKRPEPAEEFRIICKGDSVYLDAKLLLREQALKSFDGKEFDFVMKDIAYPLNLAVGQNLPTAGLDVRVRSSQINITRIVMLATNRQVTAKETIKTPAGSFDCFKITYQYAVSLDAMGMPLRDVYSVEEFFSPEHGLIKVQFYTKKGKKAKGLELNSRRDKRS</sequence>
<dbReference type="EMBL" id="BAABGX010000001">
    <property type="protein sequence ID" value="GAA4298878.1"/>
    <property type="molecule type" value="Genomic_DNA"/>
</dbReference>
<keyword evidence="3" id="KW-1185">Reference proteome</keyword>
<reference evidence="3" key="1">
    <citation type="journal article" date="2019" name="Int. J. Syst. Evol. Microbiol.">
        <title>The Global Catalogue of Microorganisms (GCM) 10K type strain sequencing project: providing services to taxonomists for standard genome sequencing and annotation.</title>
        <authorList>
            <consortium name="The Broad Institute Genomics Platform"/>
            <consortium name="The Broad Institute Genome Sequencing Center for Infectious Disease"/>
            <person name="Wu L."/>
            <person name="Ma J."/>
        </authorList>
    </citation>
    <scope>NUCLEOTIDE SEQUENCE [LARGE SCALE GENOMIC DNA]</scope>
    <source>
        <strain evidence="3">JCM 17917</strain>
    </source>
</reference>
<name>A0ABP8FA88_9BACT</name>
<protein>
    <recommendedName>
        <fullName evidence="1">DUF3108 domain-containing protein</fullName>
    </recommendedName>
</protein>
<dbReference type="Gene3D" id="2.40.360.20">
    <property type="match status" value="1"/>
</dbReference>
<dbReference type="Pfam" id="PF21347">
    <property type="entry name" value="DUF3108_like"/>
    <property type="match status" value="1"/>
</dbReference>
<feature type="domain" description="DUF3108" evidence="1">
    <location>
        <begin position="19"/>
        <end position="204"/>
    </location>
</feature>
<evidence type="ECO:0000259" key="1">
    <source>
        <dbReference type="Pfam" id="PF21347"/>
    </source>
</evidence>